<dbReference type="Proteomes" id="UP000799755">
    <property type="component" value="Unassembled WGS sequence"/>
</dbReference>
<organism evidence="1 2">
    <name type="scientific">Lindgomyces ingoldianus</name>
    <dbReference type="NCBI Taxonomy" id="673940"/>
    <lineage>
        <taxon>Eukaryota</taxon>
        <taxon>Fungi</taxon>
        <taxon>Dikarya</taxon>
        <taxon>Ascomycota</taxon>
        <taxon>Pezizomycotina</taxon>
        <taxon>Dothideomycetes</taxon>
        <taxon>Pleosporomycetidae</taxon>
        <taxon>Pleosporales</taxon>
        <taxon>Lindgomycetaceae</taxon>
        <taxon>Lindgomyces</taxon>
    </lineage>
</organism>
<comment type="caution">
    <text evidence="1">The sequence shown here is derived from an EMBL/GenBank/DDBJ whole genome shotgun (WGS) entry which is preliminary data.</text>
</comment>
<sequence length="304" mass="34757">MTTEIFPREPSALSLPLASPPRPKRRDVSTTLNYYRDPGDGSLPTPVFVGGDTVINERPTIPTPVVVRDVSGEEDKYRLDSHGFEFVRHESKEKGFEDDDAIISLYYRECEQIYKSATGATSVHIFGHLVRRGPTHWHSLGTGNATKKGPLHRVHIDQSYHGAELILRKHLPDEEVKTRMKHRWQIINLWRPVSTIFKDPLGVAAAHSIPESDLVSAEVVYTKQPPPLNRNETWTILPSDKHEWFFKNEQGPEDVLLIKCFDSSEVEGMVRRAPHCAFKDPEREGEEWADRQSIEVRALVFYDE</sequence>
<proteinExistence type="predicted"/>
<keyword evidence="2" id="KW-1185">Reference proteome</keyword>
<evidence type="ECO:0000313" key="1">
    <source>
        <dbReference type="EMBL" id="KAF2475059.1"/>
    </source>
</evidence>
<protein>
    <submittedName>
        <fullName evidence="1">Uncharacterized protein</fullName>
    </submittedName>
</protein>
<accession>A0ACB6R733</accession>
<reference evidence="1" key="1">
    <citation type="journal article" date="2020" name="Stud. Mycol.">
        <title>101 Dothideomycetes genomes: a test case for predicting lifestyles and emergence of pathogens.</title>
        <authorList>
            <person name="Haridas S."/>
            <person name="Albert R."/>
            <person name="Binder M."/>
            <person name="Bloem J."/>
            <person name="Labutti K."/>
            <person name="Salamov A."/>
            <person name="Andreopoulos B."/>
            <person name="Baker S."/>
            <person name="Barry K."/>
            <person name="Bills G."/>
            <person name="Bluhm B."/>
            <person name="Cannon C."/>
            <person name="Castanera R."/>
            <person name="Culley D."/>
            <person name="Daum C."/>
            <person name="Ezra D."/>
            <person name="Gonzalez J."/>
            <person name="Henrissat B."/>
            <person name="Kuo A."/>
            <person name="Liang C."/>
            <person name="Lipzen A."/>
            <person name="Lutzoni F."/>
            <person name="Magnuson J."/>
            <person name="Mondo S."/>
            <person name="Nolan M."/>
            <person name="Ohm R."/>
            <person name="Pangilinan J."/>
            <person name="Park H.-J."/>
            <person name="Ramirez L."/>
            <person name="Alfaro M."/>
            <person name="Sun H."/>
            <person name="Tritt A."/>
            <person name="Yoshinaga Y."/>
            <person name="Zwiers L.-H."/>
            <person name="Turgeon B."/>
            <person name="Goodwin S."/>
            <person name="Spatafora J."/>
            <person name="Crous P."/>
            <person name="Grigoriev I."/>
        </authorList>
    </citation>
    <scope>NUCLEOTIDE SEQUENCE</scope>
    <source>
        <strain evidence="1">ATCC 200398</strain>
    </source>
</reference>
<gene>
    <name evidence="1" type="ORF">BDR25DRAFT_384605</name>
</gene>
<evidence type="ECO:0000313" key="2">
    <source>
        <dbReference type="Proteomes" id="UP000799755"/>
    </source>
</evidence>
<name>A0ACB6R733_9PLEO</name>
<dbReference type="EMBL" id="MU003497">
    <property type="protein sequence ID" value="KAF2475059.1"/>
    <property type="molecule type" value="Genomic_DNA"/>
</dbReference>